<evidence type="ECO:0000259" key="5">
    <source>
        <dbReference type="Pfam" id="PF05172"/>
    </source>
</evidence>
<dbReference type="InterPro" id="IPR012677">
    <property type="entry name" value="Nucleotide-bd_a/b_plait_sf"/>
</dbReference>
<feature type="domain" description="RRM Nup35-type" evidence="5">
    <location>
        <begin position="86"/>
        <end position="149"/>
    </location>
</feature>
<comment type="subcellular location">
    <subcellularLocation>
        <location evidence="1">Nucleus</location>
        <location evidence="1">Nuclear pore complex</location>
    </subcellularLocation>
</comment>
<dbReference type="SUPFAM" id="SSF54928">
    <property type="entry name" value="RNA-binding domain, RBD"/>
    <property type="match status" value="1"/>
</dbReference>
<evidence type="ECO:0000313" key="6">
    <source>
        <dbReference type="EMBL" id="KAK8891748.1"/>
    </source>
</evidence>
<keyword evidence="4" id="KW-0539">Nucleus</keyword>
<sequence length="202" mass="23816">MRRNEHTVKQDVDHYIETRLFRPEQLGSMTSSDNLNDSNLRAVKESKIFSNNGTEFLGKPPEKSVYSIAMLSKDKYPSSDYQYNLENWITVFCINPKEKDIIVNFFKKYGEISNVIPPSNNYMSLEFVNSTDVEKIMSENKPIIINSSNAVICKRGRYSSDECQPDKYSIPHYQTIKERIQSEVTFWELIQDFFHFIKWNFY</sequence>
<evidence type="ECO:0000256" key="2">
    <source>
        <dbReference type="ARBA" id="ARBA00022927"/>
    </source>
</evidence>
<protein>
    <recommendedName>
        <fullName evidence="5">RRM Nup35-type domain-containing protein</fullName>
    </recommendedName>
</protein>
<evidence type="ECO:0000256" key="3">
    <source>
        <dbReference type="ARBA" id="ARBA00023010"/>
    </source>
</evidence>
<dbReference type="InterPro" id="IPR035979">
    <property type="entry name" value="RBD_domain_sf"/>
</dbReference>
<evidence type="ECO:0000256" key="4">
    <source>
        <dbReference type="ARBA" id="ARBA00023132"/>
    </source>
</evidence>
<keyword evidence="4" id="KW-0509">mRNA transport</keyword>
<evidence type="ECO:0000256" key="1">
    <source>
        <dbReference type="ARBA" id="ARBA00004567"/>
    </source>
</evidence>
<name>A0ABR2KLB3_9EUKA</name>
<keyword evidence="2" id="KW-0813">Transport</keyword>
<dbReference type="Pfam" id="PF05172">
    <property type="entry name" value="RRM_Nup35"/>
    <property type="match status" value="1"/>
</dbReference>
<keyword evidence="2" id="KW-0653">Protein transport</keyword>
<accession>A0ABR2KLB3</accession>
<evidence type="ECO:0000313" key="7">
    <source>
        <dbReference type="Proteomes" id="UP001470230"/>
    </source>
</evidence>
<reference evidence="6 7" key="1">
    <citation type="submission" date="2024-04" db="EMBL/GenBank/DDBJ databases">
        <title>Tritrichomonas musculus Genome.</title>
        <authorList>
            <person name="Alves-Ferreira E."/>
            <person name="Grigg M."/>
            <person name="Lorenzi H."/>
            <person name="Galac M."/>
        </authorList>
    </citation>
    <scope>NUCLEOTIDE SEQUENCE [LARGE SCALE GENOMIC DNA]</scope>
    <source>
        <strain evidence="6 7">EAF2021</strain>
    </source>
</reference>
<keyword evidence="3" id="KW-0811">Translocation</keyword>
<keyword evidence="7" id="KW-1185">Reference proteome</keyword>
<dbReference type="InterPro" id="IPR007846">
    <property type="entry name" value="RRM_NUP35_dom"/>
</dbReference>
<dbReference type="Proteomes" id="UP001470230">
    <property type="component" value="Unassembled WGS sequence"/>
</dbReference>
<comment type="caution">
    <text evidence="6">The sequence shown here is derived from an EMBL/GenBank/DDBJ whole genome shotgun (WGS) entry which is preliminary data.</text>
</comment>
<gene>
    <name evidence="6" type="ORF">M9Y10_028968</name>
</gene>
<keyword evidence="4" id="KW-0906">Nuclear pore complex</keyword>
<organism evidence="6 7">
    <name type="scientific">Tritrichomonas musculus</name>
    <dbReference type="NCBI Taxonomy" id="1915356"/>
    <lineage>
        <taxon>Eukaryota</taxon>
        <taxon>Metamonada</taxon>
        <taxon>Parabasalia</taxon>
        <taxon>Tritrichomonadida</taxon>
        <taxon>Tritrichomonadidae</taxon>
        <taxon>Tritrichomonas</taxon>
    </lineage>
</organism>
<dbReference type="Gene3D" id="3.30.70.330">
    <property type="match status" value="1"/>
</dbReference>
<proteinExistence type="predicted"/>
<dbReference type="EMBL" id="JAPFFF010000004">
    <property type="protein sequence ID" value="KAK8891748.1"/>
    <property type="molecule type" value="Genomic_DNA"/>
</dbReference>